<evidence type="ECO:0000313" key="3">
    <source>
        <dbReference type="Proteomes" id="UP000299794"/>
    </source>
</evidence>
<evidence type="ECO:0000313" key="2">
    <source>
        <dbReference type="EMBL" id="GDZ93169.1"/>
    </source>
</evidence>
<proteinExistence type="predicted"/>
<feature type="transmembrane region" description="Helical" evidence="1">
    <location>
        <begin position="6"/>
        <end position="29"/>
    </location>
</feature>
<dbReference type="AlphaFoldDB" id="A0A4V0XUA6"/>
<keyword evidence="1" id="KW-0472">Membrane</keyword>
<accession>A0A4V0XUA6</accession>
<organism evidence="2 3">
    <name type="scientific">Planktothrix agardhii CCAP 1459/11A</name>
    <dbReference type="NCBI Taxonomy" id="282420"/>
    <lineage>
        <taxon>Bacteria</taxon>
        <taxon>Bacillati</taxon>
        <taxon>Cyanobacteriota</taxon>
        <taxon>Cyanophyceae</taxon>
        <taxon>Oscillatoriophycideae</taxon>
        <taxon>Oscillatoriales</taxon>
        <taxon>Microcoleaceae</taxon>
        <taxon>Planktothrix</taxon>
    </lineage>
</organism>
<sequence length="31" mass="3230">MNAHDLFLLLILLFPGLALSIIIMGSFAAGG</sequence>
<dbReference type="Proteomes" id="UP000299794">
    <property type="component" value="Unassembled WGS sequence"/>
</dbReference>
<name>A0A4V0XUA6_PLAAG</name>
<keyword evidence="1" id="KW-1133">Transmembrane helix</keyword>
<reference evidence="3" key="1">
    <citation type="submission" date="2019-02" db="EMBL/GenBank/DDBJ databases">
        <title>Draft genome sequence of Planktothrix agardhii NIES-905.</title>
        <authorList>
            <person name="Yamaguchi H."/>
            <person name="Suzuki S."/>
            <person name="Kawachi M."/>
        </authorList>
    </citation>
    <scope>NUCLEOTIDE SEQUENCE [LARGE SCALE GENOMIC DNA]</scope>
    <source>
        <strain evidence="3">CCAP 1459/11A</strain>
    </source>
</reference>
<gene>
    <name evidence="2" type="ORF">PA905_10040</name>
</gene>
<dbReference type="EMBL" id="BJCD01000032">
    <property type="protein sequence ID" value="GDZ93169.1"/>
    <property type="molecule type" value="Genomic_DNA"/>
</dbReference>
<protein>
    <submittedName>
        <fullName evidence="2">Uncharacterized protein</fullName>
    </submittedName>
</protein>
<evidence type="ECO:0000256" key="1">
    <source>
        <dbReference type="SAM" id="Phobius"/>
    </source>
</evidence>
<comment type="caution">
    <text evidence="2">The sequence shown here is derived from an EMBL/GenBank/DDBJ whole genome shotgun (WGS) entry which is preliminary data.</text>
</comment>
<keyword evidence="1" id="KW-0812">Transmembrane</keyword>